<keyword evidence="1" id="KW-0812">Transmembrane</keyword>
<reference evidence="2 3" key="1">
    <citation type="journal article" date="2012" name="Science">
        <title>Ecological populations of bacteria act as socially cohesive units of antibiotic production and resistance.</title>
        <authorList>
            <person name="Cordero O.X."/>
            <person name="Wildschutte H."/>
            <person name="Kirkup B."/>
            <person name="Proehl S."/>
            <person name="Ngo L."/>
            <person name="Hussain F."/>
            <person name="Le Roux F."/>
            <person name="Mincer T."/>
            <person name="Polz M.F."/>
        </authorList>
    </citation>
    <scope>NUCLEOTIDE SEQUENCE [LARGE SCALE GENOMIC DNA]</scope>
    <source>
        <strain evidence="2 3">ZF-129</strain>
    </source>
</reference>
<evidence type="ECO:0000256" key="1">
    <source>
        <dbReference type="SAM" id="Phobius"/>
    </source>
</evidence>
<keyword evidence="1" id="KW-0472">Membrane</keyword>
<dbReference type="EMBL" id="AJYQ02000002">
    <property type="protein sequence ID" value="OEE38296.1"/>
    <property type="molecule type" value="Genomic_DNA"/>
</dbReference>
<dbReference type="Proteomes" id="UP000094741">
    <property type="component" value="Unassembled WGS sequence"/>
</dbReference>
<proteinExistence type="predicted"/>
<feature type="transmembrane region" description="Helical" evidence="1">
    <location>
        <begin position="68"/>
        <end position="88"/>
    </location>
</feature>
<organism evidence="2 3">
    <name type="scientific">Vibrio genomosp. F10 str. ZF-129</name>
    <dbReference type="NCBI Taxonomy" id="1187848"/>
    <lineage>
        <taxon>Bacteria</taxon>
        <taxon>Pseudomonadati</taxon>
        <taxon>Pseudomonadota</taxon>
        <taxon>Gammaproteobacteria</taxon>
        <taxon>Vibrionales</taxon>
        <taxon>Vibrionaceae</taxon>
        <taxon>Vibrio</taxon>
    </lineage>
</organism>
<comment type="caution">
    <text evidence="2">The sequence shown here is derived from an EMBL/GenBank/DDBJ whole genome shotgun (WGS) entry which is preliminary data.</text>
</comment>
<evidence type="ECO:0000313" key="2">
    <source>
        <dbReference type="EMBL" id="OEE38296.1"/>
    </source>
</evidence>
<sequence>MRDKWVFKVVLIIVALCKITLGSGTHKEVSSFKLLTVAIVMNGMGLFIDSETPWAVLFVELNPTDWLNALMGGMVMFVFSLALVVIIGRKLDDIFTIFSNKS</sequence>
<protein>
    <submittedName>
        <fullName evidence="2">Uncharacterized protein</fullName>
    </submittedName>
</protein>
<dbReference type="RefSeq" id="WP_017041292.1">
    <property type="nucleotide sequence ID" value="NZ_AJYQ02000002.1"/>
</dbReference>
<gene>
    <name evidence="2" type="ORF">A1QO_02645</name>
</gene>
<feature type="transmembrane region" description="Helical" evidence="1">
    <location>
        <begin position="6"/>
        <end position="24"/>
    </location>
</feature>
<dbReference type="STRING" id="1187848.A1QO_02645"/>
<dbReference type="AlphaFoldDB" id="A0A1E5BKD5"/>
<name>A0A1E5BKD5_9VIBR</name>
<accession>A0A1E5BKD5</accession>
<keyword evidence="1" id="KW-1133">Transmembrane helix</keyword>
<feature type="transmembrane region" description="Helical" evidence="1">
    <location>
        <begin position="31"/>
        <end position="48"/>
    </location>
</feature>
<evidence type="ECO:0000313" key="3">
    <source>
        <dbReference type="Proteomes" id="UP000094741"/>
    </source>
</evidence>